<feature type="transmembrane region" description="Helical" evidence="6">
    <location>
        <begin position="85"/>
        <end position="105"/>
    </location>
</feature>
<dbReference type="PANTHER" id="PTHR31218">
    <property type="entry name" value="WAT1-RELATED PROTEIN"/>
    <property type="match status" value="1"/>
</dbReference>
<sequence length="384" mass="41962">MTHPSRENIASRMAMVVPERAKLHIVMTAWQFGYAGNHIILRTALNMGVSKLVFPLYRNVVALLLLAPSAYFLEKDRPPLTTSLLIQFFLLGFIGITCNQGSYLFGLDNTSPSLASAIENAIPAVTFLMAAALRQAIIYHSSVNLNRKDGIAKVLGTLASVSGASVITLYKGPAIYTPDSRLHQSHILVSLGDDAEGKNWTLGCVYLIAHCICWSGWIVLQAPVLKKYPARLSAISYYCFFSVLQFLVIAVYYEKDPRAWKVHSSAEAFSIFYTVTVASALAFAVQTWVIDRAGPVFASVYLPVQTILVAVIASVVLGEEFYLGGLIGAVLIVAGLYLVVWGKGEESKFAEEKAAIPSVSENNQREDPCKSSLIQPLLSFESDK</sequence>
<feature type="transmembrane region" description="Helical" evidence="6">
    <location>
        <begin position="268"/>
        <end position="289"/>
    </location>
</feature>
<evidence type="ECO:0000256" key="5">
    <source>
        <dbReference type="ARBA" id="ARBA00023136"/>
    </source>
</evidence>
<feature type="transmembrane region" description="Helical" evidence="6">
    <location>
        <begin position="52"/>
        <end position="73"/>
    </location>
</feature>
<feature type="transmembrane region" description="Helical" evidence="6">
    <location>
        <begin position="200"/>
        <end position="220"/>
    </location>
</feature>
<organism evidence="8 9">
    <name type="scientific">Carpinus fangiana</name>
    <dbReference type="NCBI Taxonomy" id="176857"/>
    <lineage>
        <taxon>Eukaryota</taxon>
        <taxon>Viridiplantae</taxon>
        <taxon>Streptophyta</taxon>
        <taxon>Embryophyta</taxon>
        <taxon>Tracheophyta</taxon>
        <taxon>Spermatophyta</taxon>
        <taxon>Magnoliopsida</taxon>
        <taxon>eudicotyledons</taxon>
        <taxon>Gunneridae</taxon>
        <taxon>Pentapetalae</taxon>
        <taxon>rosids</taxon>
        <taxon>fabids</taxon>
        <taxon>Fagales</taxon>
        <taxon>Betulaceae</taxon>
        <taxon>Carpinus</taxon>
    </lineage>
</organism>
<feature type="transmembrane region" description="Helical" evidence="6">
    <location>
        <begin position="321"/>
        <end position="340"/>
    </location>
</feature>
<feature type="transmembrane region" description="Helical" evidence="6">
    <location>
        <begin position="21"/>
        <end position="40"/>
    </location>
</feature>
<dbReference type="Pfam" id="PF00892">
    <property type="entry name" value="EamA"/>
    <property type="match status" value="2"/>
</dbReference>
<feature type="transmembrane region" description="Helical" evidence="6">
    <location>
        <begin position="232"/>
        <end position="253"/>
    </location>
</feature>
<dbReference type="SUPFAM" id="SSF103481">
    <property type="entry name" value="Multidrug resistance efflux transporter EmrE"/>
    <property type="match status" value="2"/>
</dbReference>
<feature type="transmembrane region" description="Helical" evidence="6">
    <location>
        <begin position="117"/>
        <end position="139"/>
    </location>
</feature>
<dbReference type="GO" id="GO:0022857">
    <property type="term" value="F:transmembrane transporter activity"/>
    <property type="evidence" value="ECO:0007669"/>
    <property type="project" value="InterPro"/>
</dbReference>
<proteinExistence type="inferred from homology"/>
<evidence type="ECO:0000313" key="8">
    <source>
        <dbReference type="EMBL" id="KAE8010559.1"/>
    </source>
</evidence>
<feature type="transmembrane region" description="Helical" evidence="6">
    <location>
        <begin position="151"/>
        <end position="170"/>
    </location>
</feature>
<keyword evidence="5 6" id="KW-0472">Membrane</keyword>
<dbReference type="Proteomes" id="UP000327013">
    <property type="component" value="Chromosome 2"/>
</dbReference>
<feature type="domain" description="EamA" evidence="7">
    <location>
        <begin position="202"/>
        <end position="340"/>
    </location>
</feature>
<evidence type="ECO:0000259" key="7">
    <source>
        <dbReference type="Pfam" id="PF00892"/>
    </source>
</evidence>
<dbReference type="InterPro" id="IPR000620">
    <property type="entry name" value="EamA_dom"/>
</dbReference>
<evidence type="ECO:0000256" key="6">
    <source>
        <dbReference type="RuleBase" id="RU363077"/>
    </source>
</evidence>
<dbReference type="InterPro" id="IPR037185">
    <property type="entry name" value="EmrE-like"/>
</dbReference>
<evidence type="ECO:0000256" key="4">
    <source>
        <dbReference type="ARBA" id="ARBA00022989"/>
    </source>
</evidence>
<keyword evidence="4 6" id="KW-1133">Transmembrane helix</keyword>
<comment type="similarity">
    <text evidence="2 6">Belongs to the drug/metabolite transporter (DMT) superfamily. Plant drug/metabolite exporter (P-DME) (TC 2.A.7.4) family.</text>
</comment>
<evidence type="ECO:0000256" key="2">
    <source>
        <dbReference type="ARBA" id="ARBA00007635"/>
    </source>
</evidence>
<accession>A0A5N6QX16</accession>
<feature type="transmembrane region" description="Helical" evidence="6">
    <location>
        <begin position="296"/>
        <end position="315"/>
    </location>
</feature>
<dbReference type="EMBL" id="CM017322">
    <property type="protein sequence ID" value="KAE8010559.1"/>
    <property type="molecule type" value="Genomic_DNA"/>
</dbReference>
<dbReference type="GO" id="GO:0016020">
    <property type="term" value="C:membrane"/>
    <property type="evidence" value="ECO:0007669"/>
    <property type="project" value="UniProtKB-SubCell"/>
</dbReference>
<keyword evidence="9" id="KW-1185">Reference proteome</keyword>
<keyword evidence="3 6" id="KW-0812">Transmembrane</keyword>
<dbReference type="InterPro" id="IPR030184">
    <property type="entry name" value="WAT1-related"/>
</dbReference>
<name>A0A5N6QX16_9ROSI</name>
<protein>
    <recommendedName>
        <fullName evidence="6">WAT1-related protein</fullName>
    </recommendedName>
</protein>
<comment type="subcellular location">
    <subcellularLocation>
        <location evidence="1 6">Membrane</location>
        <topology evidence="1 6">Multi-pass membrane protein</topology>
    </subcellularLocation>
</comment>
<reference evidence="8 9" key="1">
    <citation type="submission" date="2019-06" db="EMBL/GenBank/DDBJ databases">
        <title>A chromosomal-level reference genome of Carpinus fangiana (Coryloideae, Betulaceae).</title>
        <authorList>
            <person name="Yang X."/>
            <person name="Wang Z."/>
            <person name="Zhang L."/>
            <person name="Hao G."/>
            <person name="Liu J."/>
            <person name="Yang Y."/>
        </authorList>
    </citation>
    <scope>NUCLEOTIDE SEQUENCE [LARGE SCALE GENOMIC DNA]</scope>
    <source>
        <strain evidence="8">Cfa_2016G</strain>
        <tissue evidence="8">Leaf</tissue>
    </source>
</reference>
<dbReference type="AlphaFoldDB" id="A0A5N6QX16"/>
<evidence type="ECO:0000256" key="1">
    <source>
        <dbReference type="ARBA" id="ARBA00004141"/>
    </source>
</evidence>
<feature type="domain" description="EamA" evidence="7">
    <location>
        <begin position="32"/>
        <end position="133"/>
    </location>
</feature>
<evidence type="ECO:0000313" key="9">
    <source>
        <dbReference type="Proteomes" id="UP000327013"/>
    </source>
</evidence>
<dbReference type="OrthoDB" id="1728340at2759"/>
<gene>
    <name evidence="8" type="ORF">FH972_006922</name>
</gene>
<evidence type="ECO:0000256" key="3">
    <source>
        <dbReference type="ARBA" id="ARBA00022692"/>
    </source>
</evidence>